<dbReference type="PANTHER" id="PTHR43385:SF1">
    <property type="entry name" value="RIBOFLAVIN TRANSPORTER RIBJ"/>
    <property type="match status" value="1"/>
</dbReference>
<feature type="transmembrane region" description="Helical" evidence="6">
    <location>
        <begin position="93"/>
        <end position="113"/>
    </location>
</feature>
<feature type="transmembrane region" description="Helical" evidence="6">
    <location>
        <begin position="202"/>
        <end position="221"/>
    </location>
</feature>
<dbReference type="Pfam" id="PF07690">
    <property type="entry name" value="MFS_1"/>
    <property type="match status" value="1"/>
</dbReference>
<dbReference type="CDD" id="cd17353">
    <property type="entry name" value="MFS_OFA_like"/>
    <property type="match status" value="1"/>
</dbReference>
<feature type="transmembrane region" description="Helical" evidence="6">
    <location>
        <begin position="119"/>
        <end position="141"/>
    </location>
</feature>
<comment type="subcellular location">
    <subcellularLocation>
        <location evidence="1">Membrane</location>
        <topology evidence="1">Multi-pass membrane protein</topology>
    </subcellularLocation>
</comment>
<proteinExistence type="predicted"/>
<dbReference type="PANTHER" id="PTHR43385">
    <property type="entry name" value="RIBOFLAVIN TRANSPORTER RIBJ"/>
    <property type="match status" value="1"/>
</dbReference>
<feature type="transmembrane region" description="Helical" evidence="6">
    <location>
        <begin position="61"/>
        <end position="81"/>
    </location>
</feature>
<dbReference type="AlphaFoldDB" id="A0AAN8WN41"/>
<evidence type="ECO:0000256" key="6">
    <source>
        <dbReference type="SAM" id="Phobius"/>
    </source>
</evidence>
<feature type="transmembrane region" description="Helical" evidence="6">
    <location>
        <begin position="307"/>
        <end position="327"/>
    </location>
</feature>
<feature type="transmembrane region" description="Helical" evidence="6">
    <location>
        <begin position="274"/>
        <end position="295"/>
    </location>
</feature>
<keyword evidence="3 6" id="KW-0812">Transmembrane</keyword>
<evidence type="ECO:0000256" key="4">
    <source>
        <dbReference type="ARBA" id="ARBA00022989"/>
    </source>
</evidence>
<keyword evidence="8" id="KW-1185">Reference proteome</keyword>
<feature type="transmembrane region" description="Helical" evidence="6">
    <location>
        <begin position="153"/>
        <end position="176"/>
    </location>
</feature>
<evidence type="ECO:0000256" key="1">
    <source>
        <dbReference type="ARBA" id="ARBA00004141"/>
    </source>
</evidence>
<dbReference type="GO" id="GO:0022857">
    <property type="term" value="F:transmembrane transporter activity"/>
    <property type="evidence" value="ECO:0007669"/>
    <property type="project" value="InterPro"/>
</dbReference>
<evidence type="ECO:0000313" key="7">
    <source>
        <dbReference type="EMBL" id="KAK7069076.1"/>
    </source>
</evidence>
<feature type="transmembrane region" description="Helical" evidence="6">
    <location>
        <begin position="21"/>
        <end position="41"/>
    </location>
</feature>
<dbReference type="InterPro" id="IPR036259">
    <property type="entry name" value="MFS_trans_sf"/>
</dbReference>
<feature type="transmembrane region" description="Helical" evidence="6">
    <location>
        <begin position="339"/>
        <end position="361"/>
    </location>
</feature>
<evidence type="ECO:0000256" key="2">
    <source>
        <dbReference type="ARBA" id="ARBA00022448"/>
    </source>
</evidence>
<sequence length="452" mass="49694">MGWFRRISCLSYSAKLKMRKQAVVVGGILIHLTLGNLYSFGNMMTYMVSYMHLNVDSSVNYGNFVWVNSICVAAQGLFMAFGGVLEKCIGPKLTCLIGCSLLSAGIMLTYYAIEISLYTVILTYGFLSGLGISLAYVTPLACGMQWYPQRKGLINGLIVGGFGLGALGSTTFQTYYLNPQNISPQADGFFTDSSILERLPSLFYILGCVFLAMQLTGCLLLSKPSGVGERCLQEGENLLAAAEDIDLTEFGASSSPGQMVKELQPKEVIRNKTFYVFWMIYLLNTIAVGYINAMYKSFGQTFINDDHFLAQIGSFASIFNAVGRVLWGRLMDKTSFKTSMRILATLLSVFFGTMPLTQYMGKVFFSLWVWIIFFTFSGTFVLMPTVIEKAFGSKHYSSNYGLLFTSQTISGPLVAAVNQSMLHSVGYTGCFLTVSFIVFLSVGLTFLVPGGL</sequence>
<dbReference type="EMBL" id="JAXCGZ010017033">
    <property type="protein sequence ID" value="KAK7069076.1"/>
    <property type="molecule type" value="Genomic_DNA"/>
</dbReference>
<evidence type="ECO:0000313" key="8">
    <source>
        <dbReference type="Proteomes" id="UP001381693"/>
    </source>
</evidence>
<name>A0AAN8WN41_HALRR</name>
<dbReference type="SUPFAM" id="SSF103473">
    <property type="entry name" value="MFS general substrate transporter"/>
    <property type="match status" value="1"/>
</dbReference>
<evidence type="ECO:0000256" key="5">
    <source>
        <dbReference type="ARBA" id="ARBA00023136"/>
    </source>
</evidence>
<feature type="transmembrane region" description="Helical" evidence="6">
    <location>
        <begin position="367"/>
        <end position="387"/>
    </location>
</feature>
<dbReference type="InterPro" id="IPR011701">
    <property type="entry name" value="MFS"/>
</dbReference>
<keyword evidence="2" id="KW-0813">Transport</keyword>
<organism evidence="7 8">
    <name type="scientific">Halocaridina rubra</name>
    <name type="common">Hawaiian red shrimp</name>
    <dbReference type="NCBI Taxonomy" id="373956"/>
    <lineage>
        <taxon>Eukaryota</taxon>
        <taxon>Metazoa</taxon>
        <taxon>Ecdysozoa</taxon>
        <taxon>Arthropoda</taxon>
        <taxon>Crustacea</taxon>
        <taxon>Multicrustacea</taxon>
        <taxon>Malacostraca</taxon>
        <taxon>Eumalacostraca</taxon>
        <taxon>Eucarida</taxon>
        <taxon>Decapoda</taxon>
        <taxon>Pleocyemata</taxon>
        <taxon>Caridea</taxon>
        <taxon>Atyoidea</taxon>
        <taxon>Atyidae</taxon>
        <taxon>Halocaridina</taxon>
    </lineage>
</organism>
<evidence type="ECO:0008006" key="9">
    <source>
        <dbReference type="Google" id="ProtNLM"/>
    </source>
</evidence>
<gene>
    <name evidence="7" type="ORF">SK128_018270</name>
</gene>
<comment type="caution">
    <text evidence="7">The sequence shown here is derived from an EMBL/GenBank/DDBJ whole genome shotgun (WGS) entry which is preliminary data.</text>
</comment>
<dbReference type="Gene3D" id="1.20.1250.20">
    <property type="entry name" value="MFS general substrate transporter like domains"/>
    <property type="match status" value="2"/>
</dbReference>
<reference evidence="7 8" key="1">
    <citation type="submission" date="2023-11" db="EMBL/GenBank/DDBJ databases">
        <title>Halocaridina rubra genome assembly.</title>
        <authorList>
            <person name="Smith C."/>
        </authorList>
    </citation>
    <scope>NUCLEOTIDE SEQUENCE [LARGE SCALE GENOMIC DNA]</scope>
    <source>
        <strain evidence="7">EP-1</strain>
        <tissue evidence="7">Whole</tissue>
    </source>
</reference>
<keyword evidence="5 6" id="KW-0472">Membrane</keyword>
<keyword evidence="4 6" id="KW-1133">Transmembrane helix</keyword>
<dbReference type="InterPro" id="IPR052983">
    <property type="entry name" value="MFS_Riboflavin_Transporter"/>
</dbReference>
<dbReference type="GO" id="GO:0016020">
    <property type="term" value="C:membrane"/>
    <property type="evidence" value="ECO:0007669"/>
    <property type="project" value="UniProtKB-SubCell"/>
</dbReference>
<feature type="transmembrane region" description="Helical" evidence="6">
    <location>
        <begin position="424"/>
        <end position="448"/>
    </location>
</feature>
<accession>A0AAN8WN41</accession>
<evidence type="ECO:0000256" key="3">
    <source>
        <dbReference type="ARBA" id="ARBA00022692"/>
    </source>
</evidence>
<dbReference type="Proteomes" id="UP001381693">
    <property type="component" value="Unassembled WGS sequence"/>
</dbReference>
<protein>
    <recommendedName>
        <fullName evidence="9">Major facilitator superfamily (MFS) profile domain-containing protein</fullName>
    </recommendedName>
</protein>